<name>A0AAV4M1E9_BABCB</name>
<reference evidence="3 4" key="1">
    <citation type="submission" date="2021-06" db="EMBL/GenBank/DDBJ databases">
        <title>Genome sequence of Babesia caballi.</title>
        <authorList>
            <person name="Yamagishi J."/>
            <person name="Kidaka T."/>
            <person name="Ochi A."/>
        </authorList>
    </citation>
    <scope>NUCLEOTIDE SEQUENCE [LARGE SCALE GENOMIC DNA]</scope>
    <source>
        <strain evidence="3">USDA-D6B2</strain>
    </source>
</reference>
<keyword evidence="4" id="KW-1185">Reference proteome</keyword>
<keyword evidence="3" id="KW-0648">Protein biosynthesis</keyword>
<keyword evidence="3" id="KW-0251">Elongation factor</keyword>
<evidence type="ECO:0000313" key="4">
    <source>
        <dbReference type="Proteomes" id="UP001497744"/>
    </source>
</evidence>
<protein>
    <submittedName>
        <fullName evidence="3">Elongation factor 3, putative</fullName>
    </submittedName>
</protein>
<dbReference type="GO" id="GO:0003746">
    <property type="term" value="F:translation elongation factor activity"/>
    <property type="evidence" value="ECO:0007669"/>
    <property type="project" value="UniProtKB-KW"/>
</dbReference>
<dbReference type="AlphaFoldDB" id="A0AAV4M1E9"/>
<keyword evidence="2" id="KW-0732">Signal</keyword>
<proteinExistence type="predicted"/>
<comment type="caution">
    <text evidence="3">The sequence shown here is derived from an EMBL/GenBank/DDBJ whole genome shotgun (WGS) entry which is preliminary data.</text>
</comment>
<evidence type="ECO:0000313" key="3">
    <source>
        <dbReference type="EMBL" id="GIX65715.1"/>
    </source>
</evidence>
<organism evidence="3 4">
    <name type="scientific">Babesia caballi</name>
    <dbReference type="NCBI Taxonomy" id="5871"/>
    <lineage>
        <taxon>Eukaryota</taxon>
        <taxon>Sar</taxon>
        <taxon>Alveolata</taxon>
        <taxon>Apicomplexa</taxon>
        <taxon>Aconoidasida</taxon>
        <taxon>Piroplasmida</taxon>
        <taxon>Babesiidae</taxon>
        <taxon>Babesia</taxon>
    </lineage>
</organism>
<dbReference type="Proteomes" id="UP001497744">
    <property type="component" value="Unassembled WGS sequence"/>
</dbReference>
<feature type="compositionally biased region" description="Acidic residues" evidence="1">
    <location>
        <begin position="67"/>
        <end position="81"/>
    </location>
</feature>
<dbReference type="RefSeq" id="XP_067717784.1">
    <property type="nucleotide sequence ID" value="XM_067861683.1"/>
</dbReference>
<accession>A0AAV4M1E9</accession>
<evidence type="ECO:0000256" key="1">
    <source>
        <dbReference type="SAM" id="MobiDB-lite"/>
    </source>
</evidence>
<feature type="region of interest" description="Disordered" evidence="1">
    <location>
        <begin position="52"/>
        <end position="127"/>
    </location>
</feature>
<feature type="signal peptide" evidence="2">
    <location>
        <begin position="1"/>
        <end position="21"/>
    </location>
</feature>
<dbReference type="GeneID" id="94197196"/>
<gene>
    <name evidence="3" type="ORF">BcabD6B2_51500</name>
</gene>
<dbReference type="PROSITE" id="PS51257">
    <property type="entry name" value="PROKAR_LIPOPROTEIN"/>
    <property type="match status" value="1"/>
</dbReference>
<dbReference type="EMBL" id="BPLF01000005">
    <property type="protein sequence ID" value="GIX65715.1"/>
    <property type="molecule type" value="Genomic_DNA"/>
</dbReference>
<feature type="chain" id="PRO_5043629699" evidence="2">
    <location>
        <begin position="22"/>
        <end position="159"/>
    </location>
</feature>
<sequence length="159" mass="16922">MVVPLKHLVLSLLAALACAFAEEDVDAAIEKHNEGASRRPITGLLRRKCRQSNSHSLAAPAAHIASMEDDEGDEDDDDDEDDFHHSAIGADGAAAKERASKTAAVPGSRKAERAETAGAEGKPLLLRSLPDLTTSARKAPESPMDVVADFFTNVSDYDE</sequence>
<evidence type="ECO:0000256" key="2">
    <source>
        <dbReference type="SAM" id="SignalP"/>
    </source>
</evidence>